<protein>
    <submittedName>
        <fullName evidence="1">Uncharacterized protein</fullName>
    </submittedName>
</protein>
<accession>X1MT11</accession>
<dbReference type="AlphaFoldDB" id="X1MT11"/>
<feature type="non-terminal residue" evidence="1">
    <location>
        <position position="1"/>
    </location>
</feature>
<sequence length="129" mass="14159">GRGQWDNEPAWSLADLKGKARAAVEGLDIQAIESLVAGVCPVCGKALTWGEALPIGLLKMVEKRPLGAGYWRVLPDIRPPPELPAEVKHKLYWMELIHRAEVKVATERAEAEALAVASEQQGWWASLLN</sequence>
<dbReference type="EMBL" id="BARV01025897">
    <property type="protein sequence ID" value="GAI34817.1"/>
    <property type="molecule type" value="Genomic_DNA"/>
</dbReference>
<name>X1MT11_9ZZZZ</name>
<evidence type="ECO:0000313" key="1">
    <source>
        <dbReference type="EMBL" id="GAI34817.1"/>
    </source>
</evidence>
<comment type="caution">
    <text evidence="1">The sequence shown here is derived from an EMBL/GenBank/DDBJ whole genome shotgun (WGS) entry which is preliminary data.</text>
</comment>
<gene>
    <name evidence="1" type="ORF">S06H3_41947</name>
</gene>
<proteinExistence type="predicted"/>
<organism evidence="1">
    <name type="scientific">marine sediment metagenome</name>
    <dbReference type="NCBI Taxonomy" id="412755"/>
    <lineage>
        <taxon>unclassified sequences</taxon>
        <taxon>metagenomes</taxon>
        <taxon>ecological metagenomes</taxon>
    </lineage>
</organism>
<reference evidence="1" key="1">
    <citation type="journal article" date="2014" name="Front. Microbiol.">
        <title>High frequency of phylogenetically diverse reductive dehalogenase-homologous genes in deep subseafloor sedimentary metagenomes.</title>
        <authorList>
            <person name="Kawai M."/>
            <person name="Futagami T."/>
            <person name="Toyoda A."/>
            <person name="Takaki Y."/>
            <person name="Nishi S."/>
            <person name="Hori S."/>
            <person name="Arai W."/>
            <person name="Tsubouchi T."/>
            <person name="Morono Y."/>
            <person name="Uchiyama I."/>
            <person name="Ito T."/>
            <person name="Fujiyama A."/>
            <person name="Inagaki F."/>
            <person name="Takami H."/>
        </authorList>
    </citation>
    <scope>NUCLEOTIDE SEQUENCE</scope>
    <source>
        <strain evidence="1">Expedition CK06-06</strain>
    </source>
</reference>